<evidence type="ECO:0000313" key="2">
    <source>
        <dbReference type="Proteomes" id="UP001430953"/>
    </source>
</evidence>
<keyword evidence="2" id="KW-1185">Reference proteome</keyword>
<dbReference type="Proteomes" id="UP001430953">
    <property type="component" value="Unassembled WGS sequence"/>
</dbReference>
<protein>
    <recommendedName>
        <fullName evidence="3">Ribosomal protein S14</fullName>
    </recommendedName>
</protein>
<comment type="caution">
    <text evidence="1">The sequence shown here is derived from an EMBL/GenBank/DDBJ whole genome shotgun (WGS) entry which is preliminary data.</text>
</comment>
<organism evidence="1 2">
    <name type="scientific">Cardiocondyla obscurior</name>
    <dbReference type="NCBI Taxonomy" id="286306"/>
    <lineage>
        <taxon>Eukaryota</taxon>
        <taxon>Metazoa</taxon>
        <taxon>Ecdysozoa</taxon>
        <taxon>Arthropoda</taxon>
        <taxon>Hexapoda</taxon>
        <taxon>Insecta</taxon>
        <taxon>Pterygota</taxon>
        <taxon>Neoptera</taxon>
        <taxon>Endopterygota</taxon>
        <taxon>Hymenoptera</taxon>
        <taxon>Apocrita</taxon>
        <taxon>Aculeata</taxon>
        <taxon>Formicoidea</taxon>
        <taxon>Formicidae</taxon>
        <taxon>Myrmicinae</taxon>
        <taxon>Cardiocondyla</taxon>
    </lineage>
</organism>
<evidence type="ECO:0000313" key="1">
    <source>
        <dbReference type="EMBL" id="KAL0101531.1"/>
    </source>
</evidence>
<evidence type="ECO:0008006" key="3">
    <source>
        <dbReference type="Google" id="ProtNLM"/>
    </source>
</evidence>
<proteinExistence type="predicted"/>
<accession>A0AAW2EGQ7</accession>
<sequence length="124" mass="13648">MARWTARDARPARRRSPKRNILRHPLLTGVTGNANRVIASRARVQSSPAYPCMQQKMIQETEISCARMDGSSRSHLRGGAGPGGILHRGLNVRSSLTAEVALVHLYIGRTVRDGGKGGIPWRHF</sequence>
<dbReference type="EMBL" id="JADYXP020000024">
    <property type="protein sequence ID" value="KAL0101531.1"/>
    <property type="molecule type" value="Genomic_DNA"/>
</dbReference>
<dbReference type="AlphaFoldDB" id="A0AAW2EGQ7"/>
<gene>
    <name evidence="1" type="ORF">PUN28_018984</name>
</gene>
<name>A0AAW2EGQ7_9HYME</name>
<reference evidence="1 2" key="1">
    <citation type="submission" date="2023-03" db="EMBL/GenBank/DDBJ databases">
        <title>High recombination rates correlate with genetic variation in Cardiocondyla obscurior ants.</title>
        <authorList>
            <person name="Errbii M."/>
        </authorList>
    </citation>
    <scope>NUCLEOTIDE SEQUENCE [LARGE SCALE GENOMIC DNA]</scope>
    <source>
        <strain evidence="1">Alpha-2009</strain>
        <tissue evidence="1">Whole body</tissue>
    </source>
</reference>